<keyword evidence="4" id="KW-1185">Reference proteome</keyword>
<evidence type="ECO:0000256" key="1">
    <source>
        <dbReference type="ARBA" id="ARBA00006738"/>
    </source>
</evidence>
<dbReference type="EMBL" id="AP014564">
    <property type="protein sequence ID" value="BAV95160.1"/>
    <property type="molecule type" value="Genomic_DNA"/>
</dbReference>
<dbReference type="PANTHER" id="PTHR34039">
    <property type="entry name" value="UPF0102 PROTEIN YRAN"/>
    <property type="match status" value="1"/>
</dbReference>
<dbReference type="InterPro" id="IPR011335">
    <property type="entry name" value="Restrct_endonuc-II-like"/>
</dbReference>
<accession>A0A1J1ECC2</accession>
<dbReference type="OrthoDB" id="9802516at2"/>
<protein>
    <recommendedName>
        <fullName evidence="2">UPF0102 protein JBKA6_1147</fullName>
    </recommendedName>
</protein>
<dbReference type="InterPro" id="IPR011856">
    <property type="entry name" value="tRNA_endonuc-like_dom_sf"/>
</dbReference>
<proteinExistence type="inferred from homology"/>
<comment type="similarity">
    <text evidence="1 2">Belongs to the UPF0102 family.</text>
</comment>
<dbReference type="RefSeq" id="WP_096686725.1">
    <property type="nucleotide sequence ID" value="NZ_AP014564.1"/>
</dbReference>
<dbReference type="GO" id="GO:0003676">
    <property type="term" value="F:nucleic acid binding"/>
    <property type="evidence" value="ECO:0007669"/>
    <property type="project" value="InterPro"/>
</dbReference>
<dbReference type="CDD" id="cd20736">
    <property type="entry name" value="PoNe_Nuclease"/>
    <property type="match status" value="1"/>
</dbReference>
<name>A0A1J1ECC2_9FLAO</name>
<dbReference type="SUPFAM" id="SSF52980">
    <property type="entry name" value="Restriction endonuclease-like"/>
    <property type="match status" value="1"/>
</dbReference>
<evidence type="ECO:0000313" key="3">
    <source>
        <dbReference type="EMBL" id="BAV95160.1"/>
    </source>
</evidence>
<organism evidence="3 4">
    <name type="scientific">Ichthyobacterium seriolicida</name>
    <dbReference type="NCBI Taxonomy" id="242600"/>
    <lineage>
        <taxon>Bacteria</taxon>
        <taxon>Pseudomonadati</taxon>
        <taxon>Bacteroidota</taxon>
        <taxon>Flavobacteriia</taxon>
        <taxon>Flavobacteriales</taxon>
        <taxon>Ichthyobacteriaceae</taxon>
        <taxon>Ichthyobacterium</taxon>
    </lineage>
</organism>
<dbReference type="Gene3D" id="3.40.1350.10">
    <property type="match status" value="1"/>
</dbReference>
<dbReference type="HAMAP" id="MF_00048">
    <property type="entry name" value="UPF0102"/>
    <property type="match status" value="1"/>
</dbReference>
<dbReference type="Proteomes" id="UP000243197">
    <property type="component" value="Chromosome"/>
</dbReference>
<dbReference type="Pfam" id="PF02021">
    <property type="entry name" value="UPF0102"/>
    <property type="match status" value="1"/>
</dbReference>
<dbReference type="InterPro" id="IPR003509">
    <property type="entry name" value="UPF0102_YraN-like"/>
</dbReference>
<evidence type="ECO:0000256" key="2">
    <source>
        <dbReference type="HAMAP-Rule" id="MF_00048"/>
    </source>
</evidence>
<dbReference type="AlphaFoldDB" id="A0A1J1ECC2"/>
<dbReference type="PANTHER" id="PTHR34039:SF1">
    <property type="entry name" value="UPF0102 PROTEIN YRAN"/>
    <property type="match status" value="1"/>
</dbReference>
<gene>
    <name evidence="3" type="ORF">JBKA6_1147</name>
</gene>
<dbReference type="KEGG" id="ise:JBKA6_1147"/>
<evidence type="ECO:0000313" key="4">
    <source>
        <dbReference type="Proteomes" id="UP000243197"/>
    </source>
</evidence>
<reference evidence="3 4" key="1">
    <citation type="submission" date="2014-03" db="EMBL/GenBank/DDBJ databases">
        <title>complete genome sequence of Flavobacteriaceae bacterium JBKA-6.</title>
        <authorList>
            <person name="Takano T."/>
            <person name="Nakamura Y."/>
            <person name="Takuma S."/>
            <person name="Yasuike M."/>
            <person name="Matsuyama T."/>
            <person name="Sakai T."/>
            <person name="Fujiwara A."/>
            <person name="Kimoto K."/>
            <person name="Fukuda Y."/>
            <person name="Kondo H."/>
            <person name="Hirono I."/>
            <person name="Nakayasu C."/>
        </authorList>
    </citation>
    <scope>NUCLEOTIDE SEQUENCE [LARGE SCALE GENOMIC DNA]</scope>
    <source>
        <strain evidence="3 4">JBKA-6</strain>
    </source>
</reference>
<sequence length="118" mass="13714">MSESYKLGKEGEQIAVSFLKKKNYKILDLNFRFQKAEIDIVAEVKNTLVIVEVKTRTSDYTPIESSINDKKLKLITLAANEYLIRNKINLETRFDIIYIIKKINTTDIKHIKNAFVAF</sequence>